<evidence type="ECO:0000259" key="7">
    <source>
        <dbReference type="PROSITE" id="PS51296"/>
    </source>
</evidence>
<evidence type="ECO:0000256" key="6">
    <source>
        <dbReference type="ARBA" id="ARBA00038001"/>
    </source>
</evidence>
<protein>
    <submittedName>
        <fullName evidence="8">Rieske (2Fe-2S) protein</fullName>
    </submittedName>
</protein>
<organism evidence="8 9">
    <name type="scientific">Denitrobaculum tricleocarpae</name>
    <dbReference type="NCBI Taxonomy" id="2591009"/>
    <lineage>
        <taxon>Bacteria</taxon>
        <taxon>Pseudomonadati</taxon>
        <taxon>Pseudomonadota</taxon>
        <taxon>Alphaproteobacteria</taxon>
        <taxon>Rhodospirillales</taxon>
        <taxon>Rhodospirillaceae</taxon>
        <taxon>Denitrobaculum</taxon>
    </lineage>
</organism>
<evidence type="ECO:0000256" key="2">
    <source>
        <dbReference type="ARBA" id="ARBA00022723"/>
    </source>
</evidence>
<dbReference type="GO" id="GO:0051537">
    <property type="term" value="F:2 iron, 2 sulfur cluster binding"/>
    <property type="evidence" value="ECO:0007669"/>
    <property type="project" value="UniProtKB-KW"/>
</dbReference>
<dbReference type="AlphaFoldDB" id="A0A545TR54"/>
<feature type="domain" description="Rieske" evidence="7">
    <location>
        <begin position="4"/>
        <end position="98"/>
    </location>
</feature>
<keyword evidence="3" id="KW-0408">Iron</keyword>
<comment type="cofactor">
    <cofactor evidence="5">
        <name>[2Fe-2S] cluster</name>
        <dbReference type="ChEBI" id="CHEBI:190135"/>
    </cofactor>
</comment>
<proteinExistence type="inferred from homology"/>
<dbReference type="SUPFAM" id="SSF50022">
    <property type="entry name" value="ISP domain"/>
    <property type="match status" value="1"/>
</dbReference>
<dbReference type="InterPro" id="IPR036922">
    <property type="entry name" value="Rieske_2Fe-2S_sf"/>
</dbReference>
<evidence type="ECO:0000313" key="8">
    <source>
        <dbReference type="EMBL" id="TQV79700.1"/>
    </source>
</evidence>
<dbReference type="PROSITE" id="PS51296">
    <property type="entry name" value="RIESKE"/>
    <property type="match status" value="1"/>
</dbReference>
<keyword evidence="9" id="KW-1185">Reference proteome</keyword>
<keyword evidence="4" id="KW-0411">Iron-sulfur</keyword>
<keyword evidence="1" id="KW-0001">2Fe-2S</keyword>
<keyword evidence="2" id="KW-0479">Metal-binding</keyword>
<comment type="caution">
    <text evidence="8">The sequence shown here is derived from an EMBL/GenBank/DDBJ whole genome shotgun (WGS) entry which is preliminary data.</text>
</comment>
<dbReference type="Proteomes" id="UP000315252">
    <property type="component" value="Unassembled WGS sequence"/>
</dbReference>
<gene>
    <name evidence="8" type="ORF">FKG95_13400</name>
</gene>
<sequence length="529" mass="57817">MAFVRAGSYSELSKKGSDLVRLEGKQIVLFDGPKGVFACNNRCPHEGYPLKEGSLTDGCILTCNWHNWKFDLESGDTLVGGDTLRRYPVRIDGDEIWLDLTEPPLEEKVAAAEANLREAVDKHEYDRIARELSRLSLAGADPLEALRKVIAWQHDRFEFGTTHAIAAAPDWLAIRQRLLDQGVDGRDDAAAALVPLVESIGHFAWDALREPHFPFAGGTAPYDAGAFVAAMEAEDEDQAVRLLRGALEAGLTFADLEPAFARAALAHYADFGHSAIYVLKTGELIDALGPEVAEPLSLALTRSLIYASREDLLPEFRHYADVLGRWADAGTRGVAPTDFVGLSVEQALERALESGGAVEPLYAALLGANAHNLVSFDLPLQGRTTGSISNNVSWLDFTHGVTFSNAVRHLCGRSPELWPQGLLQMACFAGRNARYIDRHFDMSPWRVTDPVAFVCHNVGNLLDHGQFEYIVSCHQVKLTMAVADELAAGPAAETAQTLAAGLNRFLNSPLKRRHSLRTARQAMAFVAIE</sequence>
<reference evidence="8 9" key="1">
    <citation type="submission" date="2019-06" db="EMBL/GenBank/DDBJ databases">
        <title>Whole genome sequence for Rhodospirillaceae sp. R148.</title>
        <authorList>
            <person name="Wang G."/>
        </authorList>
    </citation>
    <scope>NUCLEOTIDE SEQUENCE [LARGE SCALE GENOMIC DNA]</scope>
    <source>
        <strain evidence="8 9">R148</strain>
    </source>
</reference>
<evidence type="ECO:0000256" key="1">
    <source>
        <dbReference type="ARBA" id="ARBA00022714"/>
    </source>
</evidence>
<evidence type="ECO:0000256" key="5">
    <source>
        <dbReference type="ARBA" id="ARBA00034078"/>
    </source>
</evidence>
<dbReference type="Gene3D" id="2.102.10.10">
    <property type="entry name" value="Rieske [2Fe-2S] iron-sulphur domain"/>
    <property type="match status" value="1"/>
</dbReference>
<name>A0A545TR54_9PROT</name>
<dbReference type="Pfam" id="PF00355">
    <property type="entry name" value="Rieske"/>
    <property type="match status" value="1"/>
</dbReference>
<dbReference type="RefSeq" id="WP_142896880.1">
    <property type="nucleotide sequence ID" value="NZ_ML660055.1"/>
</dbReference>
<evidence type="ECO:0000313" key="9">
    <source>
        <dbReference type="Proteomes" id="UP000315252"/>
    </source>
</evidence>
<dbReference type="OrthoDB" id="9800776at2"/>
<dbReference type="PANTHER" id="PTHR21496:SF0">
    <property type="entry name" value="RIESKE DOMAIN-CONTAINING PROTEIN"/>
    <property type="match status" value="1"/>
</dbReference>
<comment type="similarity">
    <text evidence="6">Belongs to the bacterial ring-hydroxylating dioxygenase ferredoxin component family.</text>
</comment>
<dbReference type="EMBL" id="VHSH01000004">
    <property type="protein sequence ID" value="TQV79700.1"/>
    <property type="molecule type" value="Genomic_DNA"/>
</dbReference>
<dbReference type="GO" id="GO:0046872">
    <property type="term" value="F:metal ion binding"/>
    <property type="evidence" value="ECO:0007669"/>
    <property type="project" value="UniProtKB-KW"/>
</dbReference>
<evidence type="ECO:0000256" key="4">
    <source>
        <dbReference type="ARBA" id="ARBA00023014"/>
    </source>
</evidence>
<dbReference type="InterPro" id="IPR017941">
    <property type="entry name" value="Rieske_2Fe-2S"/>
</dbReference>
<evidence type="ECO:0000256" key="3">
    <source>
        <dbReference type="ARBA" id="ARBA00023004"/>
    </source>
</evidence>
<accession>A0A545TR54</accession>
<dbReference type="PANTHER" id="PTHR21496">
    <property type="entry name" value="FERREDOXIN-RELATED"/>
    <property type="match status" value="1"/>
</dbReference>